<protein>
    <recommendedName>
        <fullName evidence="3">Transmembrane protein 127 transmembrane region domain-containing protein</fullName>
    </recommendedName>
</protein>
<dbReference type="Pfam" id="PF20517">
    <property type="entry name" value="TMEM127"/>
    <property type="match status" value="1"/>
</dbReference>
<feature type="region of interest" description="Disordered" evidence="1">
    <location>
        <begin position="11"/>
        <end position="30"/>
    </location>
</feature>
<dbReference type="Proteomes" id="UP001159405">
    <property type="component" value="Unassembled WGS sequence"/>
</dbReference>
<accession>A0ABN8P0E1</accession>
<evidence type="ECO:0000256" key="2">
    <source>
        <dbReference type="SAM" id="Phobius"/>
    </source>
</evidence>
<feature type="transmembrane region" description="Helical" evidence="2">
    <location>
        <begin position="94"/>
        <end position="118"/>
    </location>
</feature>
<keyword evidence="2" id="KW-1133">Transmembrane helix</keyword>
<name>A0ABN8P0E1_9CNID</name>
<sequence>MLPRPLYFSHPSSYSRRRSRNRRSSRRPKPEYERNIVSAFFALASAVLLAIAEAEPKWLHIVSGKCQGKYMGLYKVIAYKHPEDLKLYCFTTDIVLLLRVVVAVCCIGIVASMFACLLDLCGTLNRCLKVVKDYSFGNVITVVMCVGSTLLVYWVTRILEEVSEKETGIKSKIKFDISFFLVVAAGASSVMATGFSLLMHCFLHRASRERTRSDDELSLELMYSMLPADSFSDIPPPAYSP</sequence>
<feature type="transmembrane region" description="Helical" evidence="2">
    <location>
        <begin position="139"/>
        <end position="159"/>
    </location>
</feature>
<evidence type="ECO:0000259" key="3">
    <source>
        <dbReference type="Pfam" id="PF20517"/>
    </source>
</evidence>
<feature type="domain" description="Transmembrane protein 127 transmembrane region" evidence="3">
    <location>
        <begin position="89"/>
        <end position="198"/>
    </location>
</feature>
<reference evidence="4 5" key="1">
    <citation type="submission" date="2022-05" db="EMBL/GenBank/DDBJ databases">
        <authorList>
            <consortium name="Genoscope - CEA"/>
            <person name="William W."/>
        </authorList>
    </citation>
    <scope>NUCLEOTIDE SEQUENCE [LARGE SCALE GENOMIC DNA]</scope>
</reference>
<evidence type="ECO:0000313" key="4">
    <source>
        <dbReference type="EMBL" id="CAH3124189.1"/>
    </source>
</evidence>
<dbReference type="Gene3D" id="1.20.140.150">
    <property type="match status" value="1"/>
</dbReference>
<dbReference type="InterPro" id="IPR046795">
    <property type="entry name" value="TMEM127_TM"/>
</dbReference>
<feature type="compositionally biased region" description="Basic residues" evidence="1">
    <location>
        <begin position="15"/>
        <end position="27"/>
    </location>
</feature>
<dbReference type="EMBL" id="CALNXK010000039">
    <property type="protein sequence ID" value="CAH3124189.1"/>
    <property type="molecule type" value="Genomic_DNA"/>
</dbReference>
<proteinExistence type="predicted"/>
<feature type="transmembrane region" description="Helical" evidence="2">
    <location>
        <begin position="179"/>
        <end position="203"/>
    </location>
</feature>
<evidence type="ECO:0000256" key="1">
    <source>
        <dbReference type="SAM" id="MobiDB-lite"/>
    </source>
</evidence>
<gene>
    <name evidence="4" type="ORF">PLOB_00030456</name>
</gene>
<dbReference type="InterPro" id="IPR033331">
    <property type="entry name" value="TMEM127"/>
</dbReference>
<keyword evidence="2" id="KW-0472">Membrane</keyword>
<comment type="caution">
    <text evidence="4">The sequence shown here is derived from an EMBL/GenBank/DDBJ whole genome shotgun (WGS) entry which is preliminary data.</text>
</comment>
<dbReference type="PANTHER" id="PTHR28358">
    <property type="entry name" value="TRANSMEMBRANE PROTEIN 127"/>
    <property type="match status" value="1"/>
</dbReference>
<organism evidence="4 5">
    <name type="scientific">Porites lobata</name>
    <dbReference type="NCBI Taxonomy" id="104759"/>
    <lineage>
        <taxon>Eukaryota</taxon>
        <taxon>Metazoa</taxon>
        <taxon>Cnidaria</taxon>
        <taxon>Anthozoa</taxon>
        <taxon>Hexacorallia</taxon>
        <taxon>Scleractinia</taxon>
        <taxon>Fungiina</taxon>
        <taxon>Poritidae</taxon>
        <taxon>Porites</taxon>
    </lineage>
</organism>
<dbReference type="PANTHER" id="PTHR28358:SF1">
    <property type="entry name" value="TRANSMEMBRANE PROTEIN 127"/>
    <property type="match status" value="1"/>
</dbReference>
<keyword evidence="5" id="KW-1185">Reference proteome</keyword>
<evidence type="ECO:0000313" key="5">
    <source>
        <dbReference type="Proteomes" id="UP001159405"/>
    </source>
</evidence>
<keyword evidence="2" id="KW-0812">Transmembrane</keyword>